<keyword evidence="6" id="KW-1185">Reference proteome</keyword>
<dbReference type="EMBL" id="JACOPF010000004">
    <property type="protein sequence ID" value="MBC5690267.1"/>
    <property type="molecule type" value="Genomic_DNA"/>
</dbReference>
<evidence type="ECO:0000256" key="3">
    <source>
        <dbReference type="ARBA" id="ARBA00023163"/>
    </source>
</evidence>
<evidence type="ECO:0000256" key="2">
    <source>
        <dbReference type="ARBA" id="ARBA00023125"/>
    </source>
</evidence>
<dbReference type="GO" id="GO:0003700">
    <property type="term" value="F:DNA-binding transcription factor activity"/>
    <property type="evidence" value="ECO:0007669"/>
    <property type="project" value="InterPro"/>
</dbReference>
<evidence type="ECO:0000259" key="4">
    <source>
        <dbReference type="PROSITE" id="PS50995"/>
    </source>
</evidence>
<gene>
    <name evidence="5" type="ORF">H8S37_15220</name>
</gene>
<name>A0A923LLK5_9FIRM</name>
<dbReference type="SMART" id="SM00529">
    <property type="entry name" value="HTH_DTXR"/>
    <property type="match status" value="1"/>
</dbReference>
<dbReference type="PRINTS" id="PR00598">
    <property type="entry name" value="HTHMARR"/>
</dbReference>
<dbReference type="InterPro" id="IPR022689">
    <property type="entry name" value="Iron_dep_repressor"/>
</dbReference>
<dbReference type="InterPro" id="IPR036388">
    <property type="entry name" value="WH-like_DNA-bd_sf"/>
</dbReference>
<accession>A0A923LLK5</accession>
<protein>
    <submittedName>
        <fullName evidence="5">MarR family transcriptional regulator</fullName>
    </submittedName>
</protein>
<dbReference type="GO" id="GO:0003677">
    <property type="term" value="F:DNA binding"/>
    <property type="evidence" value="ECO:0007669"/>
    <property type="project" value="UniProtKB-KW"/>
</dbReference>
<dbReference type="AlphaFoldDB" id="A0A923LLK5"/>
<dbReference type="GO" id="GO:0046914">
    <property type="term" value="F:transition metal ion binding"/>
    <property type="evidence" value="ECO:0007669"/>
    <property type="project" value="InterPro"/>
</dbReference>
<dbReference type="InterPro" id="IPR000835">
    <property type="entry name" value="HTH_MarR-typ"/>
</dbReference>
<organism evidence="5 6">
    <name type="scientific">Mediterraneibacter hominis</name>
    <dbReference type="NCBI Taxonomy" id="2763054"/>
    <lineage>
        <taxon>Bacteria</taxon>
        <taxon>Bacillati</taxon>
        <taxon>Bacillota</taxon>
        <taxon>Clostridia</taxon>
        <taxon>Lachnospirales</taxon>
        <taxon>Lachnospiraceae</taxon>
        <taxon>Mediterraneibacter</taxon>
    </lineage>
</organism>
<comment type="caution">
    <text evidence="5">The sequence shown here is derived from an EMBL/GenBank/DDBJ whole genome shotgun (WGS) entry which is preliminary data.</text>
</comment>
<proteinExistence type="predicted"/>
<dbReference type="RefSeq" id="WP_186876924.1">
    <property type="nucleotide sequence ID" value="NZ_JACOPF010000004.1"/>
</dbReference>
<sequence>MRCDMNHIPTIGLIGILMHRCEQKAKEMFGKYDLNKTHAGILFSLHQSGSLSQKELAKRMDVTPPSITSAIQKMEKAGYISRKADEKDQRIMRLELAEKGKSCIEDVKRVSQQLDELIFQGMSVEEKLLMRRMMFQICENLKTEEEKFGRWTD</sequence>
<keyword evidence="2" id="KW-0238">DNA-binding</keyword>
<dbReference type="SUPFAM" id="SSF46785">
    <property type="entry name" value="Winged helix' DNA-binding domain"/>
    <property type="match status" value="1"/>
</dbReference>
<dbReference type="Pfam" id="PF01047">
    <property type="entry name" value="MarR"/>
    <property type="match status" value="1"/>
</dbReference>
<dbReference type="PANTHER" id="PTHR42756">
    <property type="entry name" value="TRANSCRIPTIONAL REGULATOR, MARR"/>
    <property type="match status" value="1"/>
</dbReference>
<evidence type="ECO:0000313" key="6">
    <source>
        <dbReference type="Proteomes" id="UP000652477"/>
    </source>
</evidence>
<evidence type="ECO:0000313" key="5">
    <source>
        <dbReference type="EMBL" id="MBC5690267.1"/>
    </source>
</evidence>
<dbReference type="PANTHER" id="PTHR42756:SF1">
    <property type="entry name" value="TRANSCRIPTIONAL REPRESSOR OF EMRAB OPERON"/>
    <property type="match status" value="1"/>
</dbReference>
<dbReference type="InterPro" id="IPR036390">
    <property type="entry name" value="WH_DNA-bd_sf"/>
</dbReference>
<dbReference type="Gene3D" id="1.10.10.10">
    <property type="entry name" value="Winged helix-like DNA-binding domain superfamily/Winged helix DNA-binding domain"/>
    <property type="match status" value="1"/>
</dbReference>
<keyword evidence="3" id="KW-0804">Transcription</keyword>
<dbReference type="CDD" id="cd00090">
    <property type="entry name" value="HTH_ARSR"/>
    <property type="match status" value="1"/>
</dbReference>
<evidence type="ECO:0000256" key="1">
    <source>
        <dbReference type="ARBA" id="ARBA00023015"/>
    </source>
</evidence>
<dbReference type="SMART" id="SM00347">
    <property type="entry name" value="HTH_MARR"/>
    <property type="match status" value="1"/>
</dbReference>
<dbReference type="Proteomes" id="UP000652477">
    <property type="component" value="Unassembled WGS sequence"/>
</dbReference>
<dbReference type="PROSITE" id="PS50995">
    <property type="entry name" value="HTH_MARR_2"/>
    <property type="match status" value="1"/>
</dbReference>
<reference evidence="5" key="1">
    <citation type="submission" date="2020-08" db="EMBL/GenBank/DDBJ databases">
        <title>Genome public.</title>
        <authorList>
            <person name="Liu C."/>
            <person name="Sun Q."/>
        </authorList>
    </citation>
    <scope>NUCLEOTIDE SEQUENCE</scope>
    <source>
        <strain evidence="5">NSJ-55</strain>
    </source>
</reference>
<keyword evidence="1" id="KW-0805">Transcription regulation</keyword>
<dbReference type="InterPro" id="IPR011991">
    <property type="entry name" value="ArsR-like_HTH"/>
</dbReference>
<feature type="domain" description="HTH marR-type" evidence="4">
    <location>
        <begin position="1"/>
        <end position="139"/>
    </location>
</feature>